<dbReference type="AlphaFoldDB" id="A0A511KFN0"/>
<reference evidence="8 9" key="1">
    <citation type="submission" date="2019-07" db="EMBL/GenBank/DDBJ databases">
        <title>Rhodotorula toruloides NBRC10032 genome sequencing.</title>
        <authorList>
            <person name="Shida Y."/>
            <person name="Takaku H."/>
            <person name="Ogasawara W."/>
            <person name="Mori K."/>
        </authorList>
    </citation>
    <scope>NUCLEOTIDE SEQUENCE [LARGE SCALE GENOMIC DNA]</scope>
    <source>
        <strain evidence="8 9">NBRC10032</strain>
    </source>
</reference>
<comment type="cofactor">
    <cofactor evidence="1">
        <name>Fe(3+)</name>
        <dbReference type="ChEBI" id="CHEBI:29034"/>
    </cofactor>
</comment>
<dbReference type="Pfam" id="PF04444">
    <property type="entry name" value="Dioxygenase_N"/>
    <property type="match status" value="1"/>
</dbReference>
<dbReference type="Gene3D" id="2.60.130.10">
    <property type="entry name" value="Aromatic compound dioxygenase"/>
    <property type="match status" value="1"/>
</dbReference>
<dbReference type="InterPro" id="IPR015889">
    <property type="entry name" value="Intradiol_dOase_core"/>
</dbReference>
<feature type="domain" description="Intradiol ring-cleavage dioxygenases" evidence="7">
    <location>
        <begin position="137"/>
        <end position="165"/>
    </location>
</feature>
<dbReference type="InterPro" id="IPR007535">
    <property type="entry name" value="Catechol_dOase_N"/>
</dbReference>
<sequence length="304" mass="33492">MPSAAPDYSAYTQSVIEAIGSKASPRVKQAFPILIKHLHAAIVEAEVTVDEWLEACDLLIEAGKVSSDKRNEMVLVSDVLGVESLVDMMEHARYAQAGRDATSSAILGPFYRQGVPPQPNGSSIIRMKEPGAPFVHLHGTVTGKDGRPLKGAYVDVWHDAPDGFYDSQSPDKPEHHCRGRFETDANGNYSLVALKPTPYPIPFDFSAGKLLNMMDRHPYRPAHIHFHVQAPGHKTLVTQVFSRDSQYLDDDAVFAVKDSLIVDFVAPTSPLPRGGEFDEEIKYELKYEITLAGDGENDNSQYQG</sequence>
<dbReference type="OrthoDB" id="5238185at2759"/>
<evidence type="ECO:0000256" key="2">
    <source>
        <dbReference type="ARBA" id="ARBA00007825"/>
    </source>
</evidence>
<evidence type="ECO:0000259" key="7">
    <source>
        <dbReference type="PROSITE" id="PS00083"/>
    </source>
</evidence>
<dbReference type="PANTHER" id="PTHR33711">
    <property type="entry name" value="DIOXYGENASE, PUTATIVE (AFU_ORTHOLOGUE AFUA_2G02910)-RELATED"/>
    <property type="match status" value="1"/>
</dbReference>
<evidence type="ECO:0000256" key="6">
    <source>
        <dbReference type="ARBA" id="ARBA00023004"/>
    </source>
</evidence>
<evidence type="ECO:0000313" key="8">
    <source>
        <dbReference type="EMBL" id="GEM08736.1"/>
    </source>
</evidence>
<dbReference type="PANTHER" id="PTHR33711:SF7">
    <property type="entry name" value="INTRADIOL RING-CLEAVAGE DIOXYGENASES DOMAIN-CONTAINING PROTEIN-RELATED"/>
    <property type="match status" value="1"/>
</dbReference>
<dbReference type="GO" id="GO:0018576">
    <property type="term" value="F:catechol 1,2-dioxygenase activity"/>
    <property type="evidence" value="ECO:0007669"/>
    <property type="project" value="InterPro"/>
</dbReference>
<comment type="caution">
    <text evidence="8">The sequence shown here is derived from an EMBL/GenBank/DDBJ whole genome shotgun (WGS) entry which is preliminary data.</text>
</comment>
<dbReference type="GO" id="GO:0009712">
    <property type="term" value="P:catechol-containing compound metabolic process"/>
    <property type="evidence" value="ECO:0007669"/>
    <property type="project" value="InterPro"/>
</dbReference>
<organism evidence="8 9">
    <name type="scientific">Rhodotorula toruloides</name>
    <name type="common">Yeast</name>
    <name type="synonym">Rhodosporidium toruloides</name>
    <dbReference type="NCBI Taxonomy" id="5286"/>
    <lineage>
        <taxon>Eukaryota</taxon>
        <taxon>Fungi</taxon>
        <taxon>Dikarya</taxon>
        <taxon>Basidiomycota</taxon>
        <taxon>Pucciniomycotina</taxon>
        <taxon>Microbotryomycetes</taxon>
        <taxon>Sporidiobolales</taxon>
        <taxon>Sporidiobolaceae</taxon>
        <taxon>Rhodotorula</taxon>
    </lineage>
</organism>
<name>A0A511KFN0_RHOTO</name>
<comment type="similarity">
    <text evidence="2">Belongs to the intradiol ring-cleavage dioxygenase family.</text>
</comment>
<keyword evidence="6" id="KW-0408">Iron</keyword>
<dbReference type="Pfam" id="PF00775">
    <property type="entry name" value="Dioxygenase_C"/>
    <property type="match status" value="1"/>
</dbReference>
<evidence type="ECO:0000313" key="9">
    <source>
        <dbReference type="Proteomes" id="UP000321518"/>
    </source>
</evidence>
<accession>A0A511KFN0</accession>
<evidence type="ECO:0000256" key="5">
    <source>
        <dbReference type="ARBA" id="ARBA00023002"/>
    </source>
</evidence>
<keyword evidence="5" id="KW-0560">Oxidoreductase</keyword>
<dbReference type="SUPFAM" id="SSF49482">
    <property type="entry name" value="Aromatic compound dioxygenase"/>
    <property type="match status" value="1"/>
</dbReference>
<evidence type="ECO:0000256" key="3">
    <source>
        <dbReference type="ARBA" id="ARBA00022723"/>
    </source>
</evidence>
<evidence type="ECO:0000256" key="4">
    <source>
        <dbReference type="ARBA" id="ARBA00022964"/>
    </source>
</evidence>
<dbReference type="GO" id="GO:0008199">
    <property type="term" value="F:ferric iron binding"/>
    <property type="evidence" value="ECO:0007669"/>
    <property type="project" value="InterPro"/>
</dbReference>
<protein>
    <submittedName>
        <fullName evidence="8">Catechol 1,2-dioxygenase</fullName>
    </submittedName>
</protein>
<dbReference type="Proteomes" id="UP000321518">
    <property type="component" value="Unassembled WGS sequence"/>
</dbReference>
<gene>
    <name evidence="8" type="ORF">Rt10032_c06g2753</name>
</gene>
<proteinExistence type="inferred from homology"/>
<keyword evidence="3" id="KW-0479">Metal-binding</keyword>
<dbReference type="PROSITE" id="PS00083">
    <property type="entry name" value="INTRADIOL_DIOXYGENAS"/>
    <property type="match status" value="1"/>
</dbReference>
<dbReference type="EMBL" id="BJWK01000006">
    <property type="protein sequence ID" value="GEM08736.1"/>
    <property type="molecule type" value="Genomic_DNA"/>
</dbReference>
<dbReference type="InterPro" id="IPR000627">
    <property type="entry name" value="Intradiol_dOase_C"/>
</dbReference>
<evidence type="ECO:0000256" key="1">
    <source>
        <dbReference type="ARBA" id="ARBA00001965"/>
    </source>
</evidence>
<dbReference type="InterPro" id="IPR050770">
    <property type="entry name" value="Intradiol_RC_Dioxygenase"/>
</dbReference>
<keyword evidence="4 8" id="KW-0223">Dioxygenase</keyword>